<dbReference type="Gene3D" id="3.40.50.1360">
    <property type="match status" value="1"/>
</dbReference>
<reference evidence="4" key="1">
    <citation type="submission" date="2009-09" db="EMBL/GenBank/DDBJ databases">
        <title>The complete chromosome of Sebaldella termitidis ATCC 33386.</title>
        <authorList>
            <consortium name="US DOE Joint Genome Institute (JGI-PGF)"/>
            <person name="Lucas S."/>
            <person name="Copeland A."/>
            <person name="Lapidus A."/>
            <person name="Glavina del Rio T."/>
            <person name="Dalin E."/>
            <person name="Tice H."/>
            <person name="Bruce D."/>
            <person name="Goodwin L."/>
            <person name="Pitluck S."/>
            <person name="Kyrpides N."/>
            <person name="Mavromatis K."/>
            <person name="Ivanova N."/>
            <person name="Mikhailova N."/>
            <person name="Sims D."/>
            <person name="Meincke L."/>
            <person name="Brettin T."/>
            <person name="Detter J.C."/>
            <person name="Han C."/>
            <person name="Larimer F."/>
            <person name="Land M."/>
            <person name="Hauser L."/>
            <person name="Markowitz V."/>
            <person name="Cheng J.F."/>
            <person name="Hugenholtz P."/>
            <person name="Woyke T."/>
            <person name="Wu D."/>
            <person name="Eisen J.A."/>
        </authorList>
    </citation>
    <scope>NUCLEOTIDE SEQUENCE [LARGE SCALE GENOMIC DNA]</scope>
    <source>
        <strain evidence="4">ATCC 33386 / NCTC 11300</strain>
    </source>
</reference>
<dbReference type="GO" id="GO:0006043">
    <property type="term" value="P:glucosamine catabolic process"/>
    <property type="evidence" value="ECO:0007669"/>
    <property type="project" value="TreeGrafter"/>
</dbReference>
<dbReference type="GO" id="GO:0005737">
    <property type="term" value="C:cytoplasm"/>
    <property type="evidence" value="ECO:0007669"/>
    <property type="project" value="TreeGrafter"/>
</dbReference>
<dbReference type="InterPro" id="IPR004547">
    <property type="entry name" value="Glucosamine6P_isomerase"/>
</dbReference>
<dbReference type="GO" id="GO:0006046">
    <property type="term" value="P:N-acetylglucosamine catabolic process"/>
    <property type="evidence" value="ECO:0007669"/>
    <property type="project" value="TreeGrafter"/>
</dbReference>
<dbReference type="InterPro" id="IPR006148">
    <property type="entry name" value="Glc/Gal-6P_isomerase"/>
</dbReference>
<gene>
    <name evidence="3" type="ordered locus">Sterm_1200</name>
</gene>
<dbReference type="KEGG" id="str:Sterm_1200"/>
<dbReference type="SUPFAM" id="SSF100950">
    <property type="entry name" value="NagB/RpiA/CoA transferase-like"/>
    <property type="match status" value="1"/>
</dbReference>
<dbReference type="GO" id="GO:0005975">
    <property type="term" value="P:carbohydrate metabolic process"/>
    <property type="evidence" value="ECO:0007669"/>
    <property type="project" value="InterPro"/>
</dbReference>
<evidence type="ECO:0000313" key="3">
    <source>
        <dbReference type="EMBL" id="ACZ08068.1"/>
    </source>
</evidence>
<dbReference type="eggNOG" id="COG0363">
    <property type="taxonomic scope" value="Bacteria"/>
</dbReference>
<dbReference type="STRING" id="526218.Sterm_1200"/>
<evidence type="ECO:0000256" key="1">
    <source>
        <dbReference type="ARBA" id="ARBA00022801"/>
    </source>
</evidence>
<dbReference type="GO" id="GO:0042802">
    <property type="term" value="F:identical protein binding"/>
    <property type="evidence" value="ECO:0007669"/>
    <property type="project" value="TreeGrafter"/>
</dbReference>
<name>D1AH34_SEBTE</name>
<dbReference type="GO" id="GO:0004342">
    <property type="term" value="F:glucosamine-6-phosphate deaminase activity"/>
    <property type="evidence" value="ECO:0007669"/>
    <property type="project" value="UniProtKB-EC"/>
</dbReference>
<evidence type="ECO:0000313" key="4">
    <source>
        <dbReference type="Proteomes" id="UP000000845"/>
    </source>
</evidence>
<dbReference type="PANTHER" id="PTHR11280">
    <property type="entry name" value="GLUCOSAMINE-6-PHOSPHATE ISOMERASE"/>
    <property type="match status" value="1"/>
</dbReference>
<sequence length="242" mass="27092">MNIIINKDYEAMSEKAADFIAEYIAKKPDTLLCIAGGETPMGIFRYLVKYANEGKIDFSSCKFVSLDEWVGLGRETRGSCKETLYNNFFDLIPVKEEQICFFDGLADNMENECRKVDKFISDHGNLDLIVLGIGMNGHIGFNEPNVPLDTECHIVGLDPVTKEVSVKYFDTALDVKQGISLGMKTITRADTILLIADDFRKADIVVKTIEGEKTSEVPSSLFQDFPKLWFFLDEAAASKLTK</sequence>
<dbReference type="InterPro" id="IPR037171">
    <property type="entry name" value="NagB/RpiA_transferase-like"/>
</dbReference>
<keyword evidence="4" id="KW-1185">Reference proteome</keyword>
<accession>D1AH34</accession>
<proteinExistence type="predicted"/>
<reference evidence="3 4" key="2">
    <citation type="journal article" date="2010" name="Stand. Genomic Sci.">
        <title>Complete genome sequence of Sebaldella termitidis type strain (NCTC 11300).</title>
        <authorList>
            <person name="Harmon-Smith M."/>
            <person name="Celia L."/>
            <person name="Chertkov O."/>
            <person name="Lapidus A."/>
            <person name="Copeland A."/>
            <person name="Glavina Del Rio T."/>
            <person name="Nolan M."/>
            <person name="Lucas S."/>
            <person name="Tice H."/>
            <person name="Cheng J.F."/>
            <person name="Han C."/>
            <person name="Detter J.C."/>
            <person name="Bruce D."/>
            <person name="Goodwin L."/>
            <person name="Pitluck S."/>
            <person name="Pati A."/>
            <person name="Liolios K."/>
            <person name="Ivanova N."/>
            <person name="Mavromatis K."/>
            <person name="Mikhailova N."/>
            <person name="Chen A."/>
            <person name="Palaniappan K."/>
            <person name="Land M."/>
            <person name="Hauser L."/>
            <person name="Chang Y.J."/>
            <person name="Jeffries C.D."/>
            <person name="Brettin T."/>
            <person name="Goker M."/>
            <person name="Beck B."/>
            <person name="Bristow J."/>
            <person name="Eisen J.A."/>
            <person name="Markowitz V."/>
            <person name="Hugenholtz P."/>
            <person name="Kyrpides N.C."/>
            <person name="Klenk H.P."/>
            <person name="Chen F."/>
        </authorList>
    </citation>
    <scope>NUCLEOTIDE SEQUENCE [LARGE SCALE GENOMIC DNA]</scope>
    <source>
        <strain evidence="4">ATCC 33386 / NCTC 11300</strain>
    </source>
</reference>
<dbReference type="CDD" id="cd01399">
    <property type="entry name" value="GlcN6P_deaminase"/>
    <property type="match status" value="1"/>
</dbReference>
<dbReference type="PROSITE" id="PS01161">
    <property type="entry name" value="GLC_GALNAC_ISOMERASE"/>
    <property type="match status" value="1"/>
</dbReference>
<dbReference type="Proteomes" id="UP000000845">
    <property type="component" value="Chromosome"/>
</dbReference>
<dbReference type="HOGENOM" id="CLU_049611_1_1_0"/>
<keyword evidence="1 3" id="KW-0378">Hydrolase</keyword>
<dbReference type="EC" id="3.5.99.6" evidence="3"/>
<organism evidence="3 4">
    <name type="scientific">Sebaldella termitidis (strain ATCC 33386 / NCTC 11300)</name>
    <dbReference type="NCBI Taxonomy" id="526218"/>
    <lineage>
        <taxon>Bacteria</taxon>
        <taxon>Fusobacteriati</taxon>
        <taxon>Fusobacteriota</taxon>
        <taxon>Fusobacteriia</taxon>
        <taxon>Fusobacteriales</taxon>
        <taxon>Leptotrichiaceae</taxon>
        <taxon>Sebaldella</taxon>
    </lineage>
</organism>
<dbReference type="PANTHER" id="PTHR11280:SF5">
    <property type="entry name" value="GLUCOSAMINE-6-PHOSPHATE ISOMERASE"/>
    <property type="match status" value="1"/>
</dbReference>
<dbReference type="EMBL" id="CP001739">
    <property type="protein sequence ID" value="ACZ08068.1"/>
    <property type="molecule type" value="Genomic_DNA"/>
</dbReference>
<dbReference type="AlphaFoldDB" id="D1AH34"/>
<protein>
    <submittedName>
        <fullName evidence="3">Glucosamine-6-phosphate deaminase</fullName>
        <ecNumber evidence="3">3.5.99.6</ecNumber>
    </submittedName>
</protein>
<dbReference type="InterPro" id="IPR018321">
    <property type="entry name" value="Glucosamine6P_isomerase_CS"/>
</dbReference>
<dbReference type="GO" id="GO:0019262">
    <property type="term" value="P:N-acetylneuraminate catabolic process"/>
    <property type="evidence" value="ECO:0007669"/>
    <property type="project" value="TreeGrafter"/>
</dbReference>
<evidence type="ECO:0000259" key="2">
    <source>
        <dbReference type="Pfam" id="PF01182"/>
    </source>
</evidence>
<dbReference type="RefSeq" id="WP_012860664.1">
    <property type="nucleotide sequence ID" value="NC_013517.1"/>
</dbReference>
<dbReference type="Pfam" id="PF01182">
    <property type="entry name" value="Glucosamine_iso"/>
    <property type="match status" value="1"/>
</dbReference>
<feature type="domain" description="Glucosamine/galactosamine-6-phosphate isomerase" evidence="2">
    <location>
        <begin position="10"/>
        <end position="223"/>
    </location>
</feature>